<proteinExistence type="predicted"/>
<reference evidence="1 2" key="1">
    <citation type="submission" date="2017-02" db="EMBL/GenBank/DDBJ databases">
        <authorList>
            <person name="Peterson S.W."/>
        </authorList>
    </citation>
    <scope>NUCLEOTIDE SEQUENCE [LARGE SCALE GENOMIC DNA]</scope>
    <source>
        <strain evidence="1 2">ATCC 43324</strain>
    </source>
</reference>
<dbReference type="EMBL" id="FUXK01000005">
    <property type="protein sequence ID" value="SJZ59462.1"/>
    <property type="molecule type" value="Genomic_DNA"/>
</dbReference>
<accession>A0A1T4LXQ9</accession>
<organism evidence="1 2">
    <name type="scientific">Segatella oulorum</name>
    <dbReference type="NCBI Taxonomy" id="28136"/>
    <lineage>
        <taxon>Bacteria</taxon>
        <taxon>Pseudomonadati</taxon>
        <taxon>Bacteroidota</taxon>
        <taxon>Bacteroidia</taxon>
        <taxon>Bacteroidales</taxon>
        <taxon>Prevotellaceae</taxon>
        <taxon>Segatella</taxon>
    </lineage>
</organism>
<protein>
    <submittedName>
        <fullName evidence="1">Uncharacterized protein</fullName>
    </submittedName>
</protein>
<sequence>MFRGKKESCRKQQDVGNRKTGLFEEELAKRMEKSGRNKGRYVARCHLTAFDGEKPSLSVILFLLQ</sequence>
<evidence type="ECO:0000313" key="2">
    <source>
        <dbReference type="Proteomes" id="UP000190065"/>
    </source>
</evidence>
<evidence type="ECO:0000313" key="1">
    <source>
        <dbReference type="EMBL" id="SJZ59462.1"/>
    </source>
</evidence>
<dbReference type="AlphaFoldDB" id="A0A1T4LXQ9"/>
<name>A0A1T4LXQ9_9BACT</name>
<gene>
    <name evidence="1" type="ORF">SAMN02745202_00553</name>
</gene>
<dbReference type="Proteomes" id="UP000190065">
    <property type="component" value="Unassembled WGS sequence"/>
</dbReference>